<name>N8RLA1_9GAMM</name>
<dbReference type="Proteomes" id="UP000018426">
    <property type="component" value="Unassembled WGS sequence"/>
</dbReference>
<proteinExistence type="predicted"/>
<sequence length="293" mass="31574">MNTTVKVISVDGDVWRFSNTNKKLILKKGAKLQAKDVLHLSEESNVVLQLSNGRVVEIHGKDLINNDGNFSLNSLLVESNSDIDKIVNFAKSFQQMNESEQQNDVVRLDDGRVFKKEGKDYVEIAGESFEGDPDVTQGGHRFVQLTRAGETSVADGIKPLMLNRVVDNIPPLGIQYPILSSVIKPFEHGLGGGSWMPLSVSTLTGNTPPVAVNDNYTTPHNTPVVLNPLQDDTDPENDALSITSINGVTLTPGTAQSIPVTNGVVTVAADGTITFTPNTGFVGQVSFPYTISD</sequence>
<protein>
    <recommendedName>
        <fullName evidence="3">RapA2 cadherin-like domain-containing protein</fullName>
    </recommendedName>
</protein>
<dbReference type="AlphaFoldDB" id="N8RLA1"/>
<dbReference type="HOGENOM" id="CLU_064008_0_0_6"/>
<dbReference type="Gene3D" id="2.60.40.3440">
    <property type="match status" value="1"/>
</dbReference>
<evidence type="ECO:0008006" key="3">
    <source>
        <dbReference type="Google" id="ProtNLM"/>
    </source>
</evidence>
<dbReference type="EMBL" id="APOL01000004">
    <property type="protein sequence ID" value="ENU34882.1"/>
    <property type="molecule type" value="Genomic_DNA"/>
</dbReference>
<accession>N8RLA1</accession>
<dbReference type="RefSeq" id="WP_004675842.1">
    <property type="nucleotide sequence ID" value="NZ_KB849220.1"/>
</dbReference>
<comment type="caution">
    <text evidence="1">The sequence shown here is derived from an EMBL/GenBank/DDBJ whole genome shotgun (WGS) entry which is preliminary data.</text>
</comment>
<evidence type="ECO:0000313" key="2">
    <source>
        <dbReference type="Proteomes" id="UP000018426"/>
    </source>
</evidence>
<feature type="non-terminal residue" evidence="1">
    <location>
        <position position="293"/>
    </location>
</feature>
<dbReference type="Pfam" id="PF17963">
    <property type="entry name" value="Big_9"/>
    <property type="match status" value="1"/>
</dbReference>
<gene>
    <name evidence="1" type="ORF">F989_00050</name>
</gene>
<reference evidence="1 2" key="1">
    <citation type="submission" date="2013-02" db="EMBL/GenBank/DDBJ databases">
        <title>The Genome Sequence of Acinetobacter parvus NIPH 1103.</title>
        <authorList>
            <consortium name="The Broad Institute Genome Sequencing Platform"/>
            <consortium name="The Broad Institute Genome Sequencing Center for Infectious Disease"/>
            <person name="Cerqueira G."/>
            <person name="Feldgarden M."/>
            <person name="Courvalin P."/>
            <person name="Perichon B."/>
            <person name="Grillot-Courvalin C."/>
            <person name="Clermont D."/>
            <person name="Rocha E."/>
            <person name="Yoon E.-J."/>
            <person name="Nemec A."/>
            <person name="Walker B."/>
            <person name="Young S.K."/>
            <person name="Zeng Q."/>
            <person name="Gargeya S."/>
            <person name="Fitzgerald M."/>
            <person name="Haas B."/>
            <person name="Abouelleil A."/>
            <person name="Alvarado L."/>
            <person name="Arachchi H.M."/>
            <person name="Berlin A.M."/>
            <person name="Chapman S.B."/>
            <person name="Dewar J."/>
            <person name="Goldberg J."/>
            <person name="Griggs A."/>
            <person name="Gujja S."/>
            <person name="Hansen M."/>
            <person name="Howarth C."/>
            <person name="Imamovic A."/>
            <person name="Larimer J."/>
            <person name="McCowan C."/>
            <person name="Murphy C."/>
            <person name="Neiman D."/>
            <person name="Pearson M."/>
            <person name="Priest M."/>
            <person name="Roberts A."/>
            <person name="Saif S."/>
            <person name="Shea T."/>
            <person name="Sisk P."/>
            <person name="Sykes S."/>
            <person name="Wortman J."/>
            <person name="Nusbaum C."/>
            <person name="Birren B."/>
        </authorList>
    </citation>
    <scope>NUCLEOTIDE SEQUENCE [LARGE SCALE GENOMIC DNA]</scope>
    <source>
        <strain evidence="1 2">NIPH 1103</strain>
    </source>
</reference>
<organism evidence="1 2">
    <name type="scientific">Acinetobacter parvus NIPH 1103</name>
    <dbReference type="NCBI Taxonomy" id="1217671"/>
    <lineage>
        <taxon>Bacteria</taxon>
        <taxon>Pseudomonadati</taxon>
        <taxon>Pseudomonadota</taxon>
        <taxon>Gammaproteobacteria</taxon>
        <taxon>Moraxellales</taxon>
        <taxon>Moraxellaceae</taxon>
        <taxon>Acinetobacter</taxon>
    </lineage>
</organism>
<evidence type="ECO:0000313" key="1">
    <source>
        <dbReference type="EMBL" id="ENU34882.1"/>
    </source>
</evidence>